<gene>
    <name evidence="1" type="ORF">BOLC8T48783H</name>
</gene>
<organism evidence="1">
    <name type="scientific">Brassica oleracea</name>
    <name type="common">Wild cabbage</name>
    <dbReference type="NCBI Taxonomy" id="3712"/>
    <lineage>
        <taxon>Eukaryota</taxon>
        <taxon>Viridiplantae</taxon>
        <taxon>Streptophyta</taxon>
        <taxon>Embryophyta</taxon>
        <taxon>Tracheophyta</taxon>
        <taxon>Spermatophyta</taxon>
        <taxon>Magnoliopsida</taxon>
        <taxon>eudicotyledons</taxon>
        <taxon>Gunneridae</taxon>
        <taxon>Pentapetalae</taxon>
        <taxon>rosids</taxon>
        <taxon>malvids</taxon>
        <taxon>Brassicales</taxon>
        <taxon>Brassicaceae</taxon>
        <taxon>Brassiceae</taxon>
        <taxon>Brassica</taxon>
    </lineage>
</organism>
<protein>
    <submittedName>
        <fullName evidence="1">Uncharacterized protein</fullName>
    </submittedName>
</protein>
<sequence>MQGSGAVKKTYTTDGVKCEQLCRSEHRWQRYYCYYYIV</sequence>
<name>A0A3P6G844_BRAOL</name>
<dbReference type="AlphaFoldDB" id="A0A3P6G844"/>
<reference evidence="1" key="1">
    <citation type="submission" date="2018-11" db="EMBL/GenBank/DDBJ databases">
        <authorList>
            <consortium name="Genoscope - CEA"/>
            <person name="William W."/>
        </authorList>
    </citation>
    <scope>NUCLEOTIDE SEQUENCE</scope>
</reference>
<accession>A0A3P6G844</accession>
<dbReference type="EMBL" id="LR031879">
    <property type="protein sequence ID" value="VDD55554.1"/>
    <property type="molecule type" value="Genomic_DNA"/>
</dbReference>
<evidence type="ECO:0000313" key="1">
    <source>
        <dbReference type="EMBL" id="VDD55554.1"/>
    </source>
</evidence>
<proteinExistence type="predicted"/>